<dbReference type="EMBL" id="SUMB01000004">
    <property type="protein sequence ID" value="TJZ54144.1"/>
    <property type="molecule type" value="Genomic_DNA"/>
</dbReference>
<dbReference type="Proteomes" id="UP000308697">
    <property type="component" value="Unassembled WGS sequence"/>
</dbReference>
<reference evidence="2 3" key="1">
    <citation type="submission" date="2019-04" db="EMBL/GenBank/DDBJ databases">
        <title>Streptomyces piniterrae sp. nov., a heliquinomycin-producing actinomycete isolated from rhizosphere soil of Pinus yunnanensis.</title>
        <authorList>
            <person name="Zhuang X."/>
            <person name="Zhao J."/>
        </authorList>
    </citation>
    <scope>NUCLEOTIDE SEQUENCE [LARGE SCALE GENOMIC DNA]</scope>
    <source>
        <strain evidence="3">jys28</strain>
    </source>
</reference>
<proteinExistence type="predicted"/>
<evidence type="ECO:0000313" key="3">
    <source>
        <dbReference type="Proteomes" id="UP000308697"/>
    </source>
</evidence>
<gene>
    <name evidence="2" type="ORF">FCH28_13215</name>
</gene>
<feature type="chain" id="PRO_5020474067" evidence="1">
    <location>
        <begin position="28"/>
        <end position="215"/>
    </location>
</feature>
<protein>
    <submittedName>
        <fullName evidence="2">Uncharacterized protein</fullName>
    </submittedName>
</protein>
<organism evidence="2 3">
    <name type="scientific">Streptomyces piniterrae</name>
    <dbReference type="NCBI Taxonomy" id="2571125"/>
    <lineage>
        <taxon>Bacteria</taxon>
        <taxon>Bacillati</taxon>
        <taxon>Actinomycetota</taxon>
        <taxon>Actinomycetes</taxon>
        <taxon>Kitasatosporales</taxon>
        <taxon>Streptomycetaceae</taxon>
        <taxon>Streptomyces</taxon>
    </lineage>
</organism>
<evidence type="ECO:0000313" key="2">
    <source>
        <dbReference type="EMBL" id="TJZ54144.1"/>
    </source>
</evidence>
<dbReference type="OrthoDB" id="3700259at2"/>
<evidence type="ECO:0000256" key="1">
    <source>
        <dbReference type="SAM" id="SignalP"/>
    </source>
</evidence>
<dbReference type="AlphaFoldDB" id="A0A4U0NV67"/>
<feature type="signal peptide" evidence="1">
    <location>
        <begin position="1"/>
        <end position="27"/>
    </location>
</feature>
<sequence>MSATRRAILSGVLTAPLLAHFTTNASAAAQDDMWGTVSDGWVEIRWTPKAQAQLDQNKATVEAIAPATQVRGHDGIGMRFPVRSATGDPALADLPKAQGRGVLDGGLLVRTPTGEFQITELEPALGDELASGTCTVNGVKSGGQSLLRCSMSEGRLVAEPAQPGRPLKVRLTGVPVRPTEESLKAFTTALGASPFTVDSVLGHLTAEGTYTPPRS</sequence>
<keyword evidence="3" id="KW-1185">Reference proteome</keyword>
<comment type="caution">
    <text evidence="2">The sequence shown here is derived from an EMBL/GenBank/DDBJ whole genome shotgun (WGS) entry which is preliminary data.</text>
</comment>
<accession>A0A4U0NV67</accession>
<keyword evidence="1" id="KW-0732">Signal</keyword>
<name>A0A4U0NV67_9ACTN</name>